<name>A0AA88RNV1_9ASTE</name>
<dbReference type="AlphaFoldDB" id="A0AA88RNV1"/>
<accession>A0AA88RNV1</accession>
<keyword evidence="3" id="KW-1185">Reference proteome</keyword>
<comment type="caution">
    <text evidence="2">The sequence shown here is derived from an EMBL/GenBank/DDBJ whole genome shotgun (WGS) entry which is preliminary data.</text>
</comment>
<evidence type="ECO:0000313" key="3">
    <source>
        <dbReference type="Proteomes" id="UP001187471"/>
    </source>
</evidence>
<evidence type="ECO:0008006" key="4">
    <source>
        <dbReference type="Google" id="ProtNLM"/>
    </source>
</evidence>
<keyword evidence="1" id="KW-0732">Signal</keyword>
<dbReference type="Proteomes" id="UP001187471">
    <property type="component" value="Unassembled WGS sequence"/>
</dbReference>
<sequence>MDGRWRCSGIKLHVAVMIAVALMFQHDQSGSCDLVKLEFYRDGIVEVSAESDERSIQCSVKLE</sequence>
<evidence type="ECO:0000313" key="2">
    <source>
        <dbReference type="EMBL" id="KAK2982721.1"/>
    </source>
</evidence>
<protein>
    <recommendedName>
        <fullName evidence="4">Secreted protein</fullName>
    </recommendedName>
</protein>
<evidence type="ECO:0000256" key="1">
    <source>
        <dbReference type="SAM" id="SignalP"/>
    </source>
</evidence>
<gene>
    <name evidence="2" type="ORF">RJ640_025137</name>
</gene>
<proteinExistence type="predicted"/>
<organism evidence="2 3">
    <name type="scientific">Escallonia rubra</name>
    <dbReference type="NCBI Taxonomy" id="112253"/>
    <lineage>
        <taxon>Eukaryota</taxon>
        <taxon>Viridiplantae</taxon>
        <taxon>Streptophyta</taxon>
        <taxon>Embryophyta</taxon>
        <taxon>Tracheophyta</taxon>
        <taxon>Spermatophyta</taxon>
        <taxon>Magnoliopsida</taxon>
        <taxon>eudicotyledons</taxon>
        <taxon>Gunneridae</taxon>
        <taxon>Pentapetalae</taxon>
        <taxon>asterids</taxon>
        <taxon>campanulids</taxon>
        <taxon>Escalloniales</taxon>
        <taxon>Escalloniaceae</taxon>
        <taxon>Escallonia</taxon>
    </lineage>
</organism>
<feature type="chain" id="PRO_5041653131" description="Secreted protein" evidence="1">
    <location>
        <begin position="24"/>
        <end position="63"/>
    </location>
</feature>
<feature type="signal peptide" evidence="1">
    <location>
        <begin position="1"/>
        <end position="23"/>
    </location>
</feature>
<reference evidence="2" key="1">
    <citation type="submission" date="2022-12" db="EMBL/GenBank/DDBJ databases">
        <title>Draft genome assemblies for two species of Escallonia (Escalloniales).</title>
        <authorList>
            <person name="Chanderbali A."/>
            <person name="Dervinis C."/>
            <person name="Anghel I."/>
            <person name="Soltis D."/>
            <person name="Soltis P."/>
            <person name="Zapata F."/>
        </authorList>
    </citation>
    <scope>NUCLEOTIDE SEQUENCE</scope>
    <source>
        <strain evidence="2">UCBG92.1500</strain>
        <tissue evidence="2">Leaf</tissue>
    </source>
</reference>
<dbReference type="EMBL" id="JAVXUO010001390">
    <property type="protein sequence ID" value="KAK2982721.1"/>
    <property type="molecule type" value="Genomic_DNA"/>
</dbReference>